<feature type="region of interest" description="Disordered" evidence="2">
    <location>
        <begin position="691"/>
        <end position="734"/>
    </location>
</feature>
<keyword evidence="5" id="KW-1185">Reference proteome</keyword>
<name>A0ABR1WVX5_9PEZI</name>
<keyword evidence="3" id="KW-0812">Transmembrane</keyword>
<dbReference type="Proteomes" id="UP001480595">
    <property type="component" value="Unassembled WGS sequence"/>
</dbReference>
<dbReference type="RefSeq" id="XP_066721806.1">
    <property type="nucleotide sequence ID" value="XM_066853665.1"/>
</dbReference>
<proteinExistence type="predicted"/>
<evidence type="ECO:0000256" key="2">
    <source>
        <dbReference type="SAM" id="MobiDB-lite"/>
    </source>
</evidence>
<dbReference type="GeneID" id="92086728"/>
<dbReference type="EMBL" id="JAQQWL010000002">
    <property type="protein sequence ID" value="KAK8087282.1"/>
    <property type="molecule type" value="Genomic_DNA"/>
</dbReference>
<feature type="compositionally biased region" description="Basic and acidic residues" evidence="2">
    <location>
        <begin position="691"/>
        <end position="700"/>
    </location>
</feature>
<feature type="compositionally biased region" description="Low complexity" evidence="2">
    <location>
        <begin position="124"/>
        <end position="138"/>
    </location>
</feature>
<feature type="transmembrane region" description="Helical" evidence="3">
    <location>
        <begin position="168"/>
        <end position="186"/>
    </location>
</feature>
<evidence type="ECO:0000256" key="1">
    <source>
        <dbReference type="SAM" id="Coils"/>
    </source>
</evidence>
<comment type="caution">
    <text evidence="4">The sequence shown here is derived from an EMBL/GenBank/DDBJ whole genome shotgun (WGS) entry which is preliminary data.</text>
</comment>
<gene>
    <name evidence="4" type="ORF">PG994_002256</name>
</gene>
<feature type="region of interest" description="Disordered" evidence="2">
    <location>
        <begin position="318"/>
        <end position="347"/>
    </location>
</feature>
<protein>
    <submittedName>
        <fullName evidence="4">Uncharacterized protein</fullName>
    </submittedName>
</protein>
<organism evidence="4 5">
    <name type="scientific">Apiospora phragmitis</name>
    <dbReference type="NCBI Taxonomy" id="2905665"/>
    <lineage>
        <taxon>Eukaryota</taxon>
        <taxon>Fungi</taxon>
        <taxon>Dikarya</taxon>
        <taxon>Ascomycota</taxon>
        <taxon>Pezizomycotina</taxon>
        <taxon>Sordariomycetes</taxon>
        <taxon>Xylariomycetidae</taxon>
        <taxon>Amphisphaeriales</taxon>
        <taxon>Apiosporaceae</taxon>
        <taxon>Apiospora</taxon>
    </lineage>
</organism>
<evidence type="ECO:0000313" key="4">
    <source>
        <dbReference type="EMBL" id="KAK8087282.1"/>
    </source>
</evidence>
<feature type="region of interest" description="Disordered" evidence="2">
    <location>
        <begin position="1"/>
        <end position="139"/>
    </location>
</feature>
<feature type="compositionally biased region" description="Polar residues" evidence="2">
    <location>
        <begin position="33"/>
        <end position="52"/>
    </location>
</feature>
<sequence>MSRYNSYSHQGPPWAGPSRSPFVADEEEDGDYTSYTEDNSTSAYLAPPQQSNEHLRRRSNQVSNKGFADLNYRAPPLAEKRHFSTSTSPKSVRFSDRDDNSNINTSSIPATSVDSDPPTHARQRSNGSHSSVSSIASESLRRVSQTAEVVTTHVDTAVTLWTRSAQQYGPVLLWWLAVGATLLFALQQAPSIATESGGFRAFLQGGVEAWNRGQRKGALNRDVAFNITEQFGRGGGVAFEVGAWRVYEELLRDTEMETWFDQARAVDDVISALWTGLPPVSGVVVPETKGVAQNNTNNNNNTEGIVYQPITVTVTFPGGGGRTGAGEGKENKKTEGTTTEKMDDDKNQDENTKVVMRRLKMRSAIDMRSTMRKRAEAYFENFLAGRAVAIGRALAEARRFGELVESHVVAPSSGDKSAPVSKLIGPEFHADVATKFRFEPAVSGKKGMLWKNKFPEVRVLNRTNYILTYSGLHLPADLPADLKGQAASLFAHAEPNTLSALADLRRAEQAELAFLDDLLAQSAHSPALAAQGRLKKKGVGHATQALETLLEKMAGLERRLQSAHHHLLWVAERFEAQVAVETGEDFRPERSTGAGTRGGRSWSRRCIGQIFTTGLCGGASRGGSWSRAGGALWRSWRTRSGWWRSRGASLCVKGGGVTVVRIRLRRRPAAIGGKKEEKKKLKGWFWKKGDGEKEQTSTKEEGEEEAVQTEQKPLSGSKEDKFEKKKGDDVFDDTPVGRALRERKCCGYSAHNEWADLLMYGDKQFTYQDLYSGERKWD</sequence>
<keyword evidence="3" id="KW-1133">Transmembrane helix</keyword>
<feature type="compositionally biased region" description="Polar residues" evidence="2">
    <location>
        <begin position="101"/>
        <end position="114"/>
    </location>
</feature>
<accession>A0ABR1WVX5</accession>
<reference evidence="4 5" key="1">
    <citation type="submission" date="2023-01" db="EMBL/GenBank/DDBJ databases">
        <title>Analysis of 21 Apiospora genomes using comparative genomics revels a genus with tremendous synthesis potential of carbohydrate active enzymes and secondary metabolites.</title>
        <authorList>
            <person name="Sorensen T."/>
        </authorList>
    </citation>
    <scope>NUCLEOTIDE SEQUENCE [LARGE SCALE GENOMIC DNA]</scope>
    <source>
        <strain evidence="4 5">CBS 135458</strain>
    </source>
</reference>
<feature type="coiled-coil region" evidence="1">
    <location>
        <begin position="539"/>
        <end position="566"/>
    </location>
</feature>
<evidence type="ECO:0000313" key="5">
    <source>
        <dbReference type="Proteomes" id="UP001480595"/>
    </source>
</evidence>
<feature type="compositionally biased region" description="Basic and acidic residues" evidence="2">
    <location>
        <begin position="717"/>
        <end position="729"/>
    </location>
</feature>
<keyword evidence="1" id="KW-0175">Coiled coil</keyword>
<keyword evidence="3" id="KW-0472">Membrane</keyword>
<evidence type="ECO:0000256" key="3">
    <source>
        <dbReference type="SAM" id="Phobius"/>
    </source>
</evidence>
<feature type="compositionally biased region" description="Basic and acidic residues" evidence="2">
    <location>
        <begin position="327"/>
        <end position="347"/>
    </location>
</feature>